<evidence type="ECO:0000313" key="4">
    <source>
        <dbReference type="Proteomes" id="UP001551011"/>
    </source>
</evidence>
<evidence type="ECO:0000256" key="1">
    <source>
        <dbReference type="SAM" id="MobiDB-lite"/>
    </source>
</evidence>
<protein>
    <recommendedName>
        <fullName evidence="2">DUF7878 domain-containing protein</fullName>
    </recommendedName>
</protein>
<evidence type="ECO:0000313" key="3">
    <source>
        <dbReference type="EMBL" id="MEU5708439.1"/>
    </source>
</evidence>
<dbReference type="Proteomes" id="UP001551011">
    <property type="component" value="Unassembled WGS sequence"/>
</dbReference>
<organism evidence="3 4">
    <name type="scientific">Streptomyces flaveolus</name>
    <dbReference type="NCBI Taxonomy" id="67297"/>
    <lineage>
        <taxon>Bacteria</taxon>
        <taxon>Bacillati</taxon>
        <taxon>Actinomycetota</taxon>
        <taxon>Actinomycetes</taxon>
        <taxon>Kitasatosporales</taxon>
        <taxon>Streptomycetaceae</taxon>
        <taxon>Streptomyces</taxon>
    </lineage>
</organism>
<dbReference type="Pfam" id="PF25297">
    <property type="entry name" value="DUF7878"/>
    <property type="match status" value="1"/>
</dbReference>
<proteinExistence type="predicted"/>
<evidence type="ECO:0000259" key="2">
    <source>
        <dbReference type="Pfam" id="PF25297"/>
    </source>
</evidence>
<name>A0ABV3A913_9ACTN</name>
<feature type="region of interest" description="Disordered" evidence="1">
    <location>
        <begin position="146"/>
        <end position="168"/>
    </location>
</feature>
<reference evidence="3 4" key="1">
    <citation type="submission" date="2024-06" db="EMBL/GenBank/DDBJ databases">
        <title>The Natural Products Discovery Center: Release of the First 8490 Sequenced Strains for Exploring Actinobacteria Biosynthetic Diversity.</title>
        <authorList>
            <person name="Kalkreuter E."/>
            <person name="Kautsar S.A."/>
            <person name="Yang D."/>
            <person name="Bader C.D."/>
            <person name="Teijaro C.N."/>
            <person name="Fluegel L."/>
            <person name="Davis C.M."/>
            <person name="Simpson J.R."/>
            <person name="Lauterbach L."/>
            <person name="Steele A.D."/>
            <person name="Gui C."/>
            <person name="Meng S."/>
            <person name="Li G."/>
            <person name="Viehrig K."/>
            <person name="Ye F."/>
            <person name="Su P."/>
            <person name="Kiefer A.F."/>
            <person name="Nichols A."/>
            <person name="Cepeda A.J."/>
            <person name="Yan W."/>
            <person name="Fan B."/>
            <person name="Jiang Y."/>
            <person name="Adhikari A."/>
            <person name="Zheng C.-J."/>
            <person name="Schuster L."/>
            <person name="Cowan T.M."/>
            <person name="Smanski M.J."/>
            <person name="Chevrette M.G."/>
            <person name="De Carvalho L.P.S."/>
            <person name="Shen B."/>
        </authorList>
    </citation>
    <scope>NUCLEOTIDE SEQUENCE [LARGE SCALE GENOMIC DNA]</scope>
    <source>
        <strain evidence="3 4">NPDC020594</strain>
    </source>
</reference>
<feature type="domain" description="DUF7878" evidence="2">
    <location>
        <begin position="30"/>
        <end position="130"/>
    </location>
</feature>
<keyword evidence="4" id="KW-1185">Reference proteome</keyword>
<sequence length="168" mass="18217">MPVTVAYENLNTSDLPRRGMEPATAPVHVLLVDLEADLVIRDGERTVCAVEDFPVAELARALVDWLGREPERDGFRFESMSFEEVGTVRIEEVTGGWRVGSVFEPDGWTAPVAWEVLVAELTRFTDAVREGVTDLGADPALIPALSTPPAGYSPGAEGSRRHATLTGK</sequence>
<accession>A0ABV3A913</accession>
<gene>
    <name evidence="3" type="ORF">AB0H04_16435</name>
</gene>
<dbReference type="InterPro" id="IPR057200">
    <property type="entry name" value="DUF7878"/>
</dbReference>
<comment type="caution">
    <text evidence="3">The sequence shown here is derived from an EMBL/GenBank/DDBJ whole genome shotgun (WGS) entry which is preliminary data.</text>
</comment>
<dbReference type="RefSeq" id="WP_359256826.1">
    <property type="nucleotide sequence ID" value="NZ_JBFAEG010000010.1"/>
</dbReference>
<dbReference type="EMBL" id="JBFAEG010000010">
    <property type="protein sequence ID" value="MEU5708439.1"/>
    <property type="molecule type" value="Genomic_DNA"/>
</dbReference>